<dbReference type="Gene3D" id="3.20.20.100">
    <property type="entry name" value="NADP-dependent oxidoreductase domain"/>
    <property type="match status" value="1"/>
</dbReference>
<accession>A0A2S5TG60</accession>
<dbReference type="GO" id="GO:0016491">
    <property type="term" value="F:oxidoreductase activity"/>
    <property type="evidence" value="ECO:0007669"/>
    <property type="project" value="UniProtKB-KW"/>
</dbReference>
<dbReference type="AlphaFoldDB" id="A0A2S5TG60"/>
<dbReference type="OrthoDB" id="9772407at2"/>
<dbReference type="PANTHER" id="PTHR43364">
    <property type="entry name" value="NADH-SPECIFIC METHYLGLYOXAL REDUCTASE-RELATED"/>
    <property type="match status" value="1"/>
</dbReference>
<sequence>MKKNPLGRTGLDVTEICLGTMTWGEQNSEAQAHEQMDYAVAQGINFFDAAEMYPVPPKPETQGRTEQYIGSWLRKTGKRQELILATKVTGPGLFPYLRGGTRLDRESVIRACEDNLRRLGTDYIDLYQIHWPQRPTNYFGKLGYEQRGEDGGVPLEETLEALGELVRQGKVRHAGISNETPWGLSEYLRLSREKGLPRVASIQNPYSLLNRSFEVGLAEFAMREDVSLLAYSPLAFGVLSGKYLHGARPADGRITLFSRFTRYTNEQVELATREYVALAGRHGLDPAQMALAYVRTRPFMTSTIIGATTMEQLRSNIASVELKLGKDVMRGIEEIHARFTIPAP</sequence>
<dbReference type="InterPro" id="IPR020471">
    <property type="entry name" value="AKR"/>
</dbReference>
<reference evidence="6 7" key="1">
    <citation type="submission" date="2018-02" db="EMBL/GenBank/DDBJ databases">
        <title>Genome sequencing of Solimonas sp. HR-BB.</title>
        <authorList>
            <person name="Lee Y."/>
            <person name="Jeon C.O."/>
        </authorList>
    </citation>
    <scope>NUCLEOTIDE SEQUENCE [LARGE SCALE GENOMIC DNA]</scope>
    <source>
        <strain evidence="6 7">HR-BB</strain>
    </source>
</reference>
<dbReference type="InterPro" id="IPR036812">
    <property type="entry name" value="NAD(P)_OxRdtase_dom_sf"/>
</dbReference>
<dbReference type="RefSeq" id="WP_104230448.1">
    <property type="nucleotide sequence ID" value="NZ_PSNW01000005.1"/>
</dbReference>
<dbReference type="Pfam" id="PF00248">
    <property type="entry name" value="Aldo_ket_red"/>
    <property type="match status" value="1"/>
</dbReference>
<gene>
    <name evidence="6" type="ORF">C3942_11095</name>
</gene>
<proteinExistence type="inferred from homology"/>
<dbReference type="EMBL" id="PSNW01000005">
    <property type="protein sequence ID" value="PPE73934.1"/>
    <property type="molecule type" value="Genomic_DNA"/>
</dbReference>
<dbReference type="PANTHER" id="PTHR43364:SF4">
    <property type="entry name" value="NAD(P)-LINKED OXIDOREDUCTASE SUPERFAMILY PROTEIN"/>
    <property type="match status" value="1"/>
</dbReference>
<keyword evidence="2" id="KW-0560">Oxidoreductase</keyword>
<dbReference type="InterPro" id="IPR050523">
    <property type="entry name" value="AKR_Detox_Biosynth"/>
</dbReference>
<organism evidence="6 7">
    <name type="scientific">Solimonas fluminis</name>
    <dbReference type="NCBI Taxonomy" id="2086571"/>
    <lineage>
        <taxon>Bacteria</taxon>
        <taxon>Pseudomonadati</taxon>
        <taxon>Pseudomonadota</taxon>
        <taxon>Gammaproteobacteria</taxon>
        <taxon>Nevskiales</taxon>
        <taxon>Nevskiaceae</taxon>
        <taxon>Solimonas</taxon>
    </lineage>
</organism>
<dbReference type="FunFam" id="3.20.20.100:FF:000005">
    <property type="entry name" value="NADP(H)-dependent aldo-keto reductase"/>
    <property type="match status" value="1"/>
</dbReference>
<dbReference type="InterPro" id="IPR023210">
    <property type="entry name" value="NADP_OxRdtase_dom"/>
</dbReference>
<feature type="domain" description="NADP-dependent oxidoreductase" evidence="5">
    <location>
        <begin position="15"/>
        <end position="335"/>
    </location>
</feature>
<evidence type="ECO:0000259" key="5">
    <source>
        <dbReference type="Pfam" id="PF00248"/>
    </source>
</evidence>
<keyword evidence="7" id="KW-1185">Reference proteome</keyword>
<comment type="caution">
    <text evidence="6">The sequence shown here is derived from an EMBL/GenBank/DDBJ whole genome shotgun (WGS) entry which is preliminary data.</text>
</comment>
<dbReference type="SUPFAM" id="SSF51430">
    <property type="entry name" value="NAD(P)-linked oxidoreductase"/>
    <property type="match status" value="1"/>
</dbReference>
<name>A0A2S5TG60_9GAMM</name>
<dbReference type="PRINTS" id="PR00069">
    <property type="entry name" value="ALDKETRDTASE"/>
</dbReference>
<evidence type="ECO:0000256" key="1">
    <source>
        <dbReference type="ARBA" id="ARBA00022857"/>
    </source>
</evidence>
<comment type="similarity">
    <text evidence="3">Belongs to the aldo/keto reductase family. Aldo/keto reductase 2 subfamily.</text>
</comment>
<evidence type="ECO:0000313" key="6">
    <source>
        <dbReference type="EMBL" id="PPE73934.1"/>
    </source>
</evidence>
<dbReference type="CDD" id="cd19094">
    <property type="entry name" value="AKR_Tas-like"/>
    <property type="match status" value="1"/>
</dbReference>
<evidence type="ECO:0000256" key="4">
    <source>
        <dbReference type="ARBA" id="ARBA00070119"/>
    </source>
</evidence>
<dbReference type="NCBIfam" id="NF007912">
    <property type="entry name" value="PRK10625.1"/>
    <property type="match status" value="1"/>
</dbReference>
<evidence type="ECO:0000256" key="3">
    <source>
        <dbReference type="ARBA" id="ARBA00038157"/>
    </source>
</evidence>
<evidence type="ECO:0000256" key="2">
    <source>
        <dbReference type="ARBA" id="ARBA00023002"/>
    </source>
</evidence>
<keyword evidence="1" id="KW-0521">NADP</keyword>
<protein>
    <recommendedName>
        <fullName evidence="4">Protein tas</fullName>
    </recommendedName>
</protein>
<dbReference type="Proteomes" id="UP000238220">
    <property type="component" value="Unassembled WGS sequence"/>
</dbReference>
<evidence type="ECO:0000313" key="7">
    <source>
        <dbReference type="Proteomes" id="UP000238220"/>
    </source>
</evidence>